<gene>
    <name evidence="2" type="ORF">S06H3_37782</name>
</gene>
<evidence type="ECO:0000313" key="2">
    <source>
        <dbReference type="EMBL" id="GAI26218.1"/>
    </source>
</evidence>
<proteinExistence type="predicted"/>
<dbReference type="AlphaFoldDB" id="X1M4E1"/>
<evidence type="ECO:0000256" key="1">
    <source>
        <dbReference type="SAM" id="MobiDB-lite"/>
    </source>
</evidence>
<name>X1M4E1_9ZZZZ</name>
<dbReference type="EMBL" id="BARV01022982">
    <property type="protein sequence ID" value="GAI26218.1"/>
    <property type="molecule type" value="Genomic_DNA"/>
</dbReference>
<feature type="non-terminal residue" evidence="2">
    <location>
        <position position="1"/>
    </location>
</feature>
<comment type="caution">
    <text evidence="2">The sequence shown here is derived from an EMBL/GenBank/DDBJ whole genome shotgun (WGS) entry which is preliminary data.</text>
</comment>
<evidence type="ECO:0008006" key="3">
    <source>
        <dbReference type="Google" id="ProtNLM"/>
    </source>
</evidence>
<reference evidence="2" key="1">
    <citation type="journal article" date="2014" name="Front. Microbiol.">
        <title>High frequency of phylogenetically diverse reductive dehalogenase-homologous genes in deep subseafloor sedimentary metagenomes.</title>
        <authorList>
            <person name="Kawai M."/>
            <person name="Futagami T."/>
            <person name="Toyoda A."/>
            <person name="Takaki Y."/>
            <person name="Nishi S."/>
            <person name="Hori S."/>
            <person name="Arai W."/>
            <person name="Tsubouchi T."/>
            <person name="Morono Y."/>
            <person name="Uchiyama I."/>
            <person name="Ito T."/>
            <person name="Fujiyama A."/>
            <person name="Inagaki F."/>
            <person name="Takami H."/>
        </authorList>
    </citation>
    <scope>NUCLEOTIDE SEQUENCE</scope>
    <source>
        <strain evidence="2">Expedition CK06-06</strain>
    </source>
</reference>
<accession>X1M4E1</accession>
<protein>
    <recommendedName>
        <fullName evidence="3">PepSY domain-containing protein</fullName>
    </recommendedName>
</protein>
<sequence length="108" mass="12341">AKEHDLESLRAQIKSSEEGGGMDKPVSNATELKPIVEKAVKALYGEAMKNIKILKADRFPLFKEPKQGWLIHTEFNDDRYEYSIQMDVQMADGRVTRVVELHRAPTKK</sequence>
<feature type="region of interest" description="Disordered" evidence="1">
    <location>
        <begin position="1"/>
        <end position="27"/>
    </location>
</feature>
<organism evidence="2">
    <name type="scientific">marine sediment metagenome</name>
    <dbReference type="NCBI Taxonomy" id="412755"/>
    <lineage>
        <taxon>unclassified sequences</taxon>
        <taxon>metagenomes</taxon>
        <taxon>ecological metagenomes</taxon>
    </lineage>
</organism>